<dbReference type="InterPro" id="IPR003462">
    <property type="entry name" value="ODC_Mu_crystall"/>
</dbReference>
<dbReference type="CDD" id="cd01650">
    <property type="entry name" value="RT_nLTR_like"/>
    <property type="match status" value="1"/>
</dbReference>
<sequence length="1931" mass="217671">MSAKTMDDVDRLFECFKCGVSPPQSALRERKRRKNKFKHGSSTQEASTPPGISPSGSAGQRSEKAKDVQLSIEKFDTETVKANKINHGKQFSPIVFYGSPHGVPPKRPASLLQLLNQIRVDLTEQDKLSPRKGIWATFPRQDEAMKFAKGHKHVRVFSYQDHFTGQRRYKNMNSKFRHHYEVIQEGLPCHLYFDLEFNKRVNAENNGDEMVDLLISKKFSRHLIIRIPKTAFKDNLHAGAFVAEICSRILSARKSDGRFERLFVKKDSTSTESSSQLFVDTAVYTRNRCFRLALSSKAGKNSVLLPTGRFKCKDMCEEEMFMASLICNMDADCEKLLVCKMELDCVKTLLFDTEVNHNIGNYYSAPQEFALSACTSDLSTTYFLGKSPFPALDKFVESIASIGNISGKIRSWYWFSEYGLMVYSMSRNRYCERIGRQHKSNHVMYIVDLRRAAYYQKCYDPDCRGYRSPLRPIPIETIPDPLVFFDSDQTMDHGVSTVNNLEHRFVDSDGEHVLLYNDENITNNNIKDSWWLEAIRVADDIENKKNTEELSNMGMINDEDEEWWMAVESTTSQAELENFNYAELEELERCRSEDYDANAVNGLRRELNGLREKEELFWRQRSRISWLTEGDRNTKFFHACASQRKRANTIAGLRDATDRMQSAPAEVARIATEYFNGLFTSSNPQNIEEVIQATDSVVTPTMNNTLLCPFMEAEVRTALFQMHPSKAPGPDGMSALFFQKYWHIIGHDVTTAILDFLKTGSMLGCVNFTYVVLIPKVPTPQRMTQFRPISLCNVLYKIASKMLVNRMKNMLPQVISDSQSAFVPGRMITDNVIIAFETLHYLKNLRGGQNYQMAVKLDMSKAYDRVEWDFLRAMMRRLGFHVKWVELIMACVTSVTYSIMVNGEPKGYIRPTRGLRQGDPLSPYLFLICAEGLSALLRKAERDSLLRGISICRGGPRISHLFFADDSIIFCKASHDNCGALQTILTSYANASGQVVNGDKTAIFFSHNTPMQHRESLAAFMGTSIATQFDKYLGLPAILGRSKKRAFSEVKERIWRRLQGWKEKLLSQSGREILIKAVVQAIPTYAMSCFMFPAGLCAEISSMATRFWWGQKDGERKIHWLSKQKLMKAKKEGGIGFRDIALFNKALLAKQAWRLLQNPSSLVCRMLKAKYFPHTSFLEATVPNNASYLWRSICDSKVVLKAGLRWRVGNGEIIKIWKDKWLPCPTTYRVISPRQVLEENATVDRLINRDTMQWRGDLIDSVFLPRDAEIIRAIPLSARQPRDCLIWTGTKKGLFTVKSAYNMLISQARAAEASTSSSSSGESHLWSSIWSASVPPKVRTFMWRACKDILPTQTKLFEKRCIHTYTCLWCCEEAETSDHVLWQCEFAQKVWKECPARIRAHYDERTTFKEFILSCFKDLASPTIEIVLTTAWSLWRARNALQWENKCSNVSEICLSAAVWSQWKTPAPNHYKLNVAYSLNPGHNLAGLGVLVRDSSGDVAAALCTRLRWDGDVFQAHARALLIALQFAYDAGLRNLEVDVGCQELLGLISKGSPCFASMGSLVFVGSSPTQTPTSPALSSMASIPNPVNNEKPNKNDTNPNNANTTTITLPIFISTESLHAILSHQTLIDHFQSSLPTASSTLQTPIRQSYSVSQSSSLLLMPSWSSSPSLPYVGVKLVTYFPQNSTLNLPGVHASYVLFSSITGQTLASMDGTVLTLYRTSCVSGLATKILARNDCETLVMIGAGALAPHLIKAHLSARPSLRRVIIWNRTTEKAKNLAEEMRENAGFDGVCFESNECLEEIVGLGDIVSCATNSETPIVKGERLKAGAHLDLVGSFKHSMRECDDEAIRRGRVFVDNEAALVEAGELVGAFERGVIKIEDIGGNLVELIKGEKVGRRSSEEITVFKSVGSAIVDILASQLVYETYIQKY</sequence>
<dbReference type="Gene3D" id="3.30.1780.10">
    <property type="entry name" value="ornithine cyclodeaminase, domain 1"/>
    <property type="match status" value="1"/>
</dbReference>
<dbReference type="NCBIfam" id="NF004793">
    <property type="entry name" value="PRK06141.1"/>
    <property type="match status" value="1"/>
</dbReference>
<dbReference type="SUPFAM" id="SSF56672">
    <property type="entry name" value="DNA/RNA polymerases"/>
    <property type="match status" value="1"/>
</dbReference>
<dbReference type="InterPro" id="IPR023401">
    <property type="entry name" value="ODC_N"/>
</dbReference>
<evidence type="ECO:0000259" key="7">
    <source>
        <dbReference type="PROSITE" id="PS50878"/>
    </source>
</evidence>
<reference evidence="8" key="1">
    <citation type="submission" date="2018-02" db="EMBL/GenBank/DDBJ databases">
        <authorList>
            <person name="Cohen D.B."/>
            <person name="Kent A.D."/>
        </authorList>
    </citation>
    <scope>NUCLEOTIDE SEQUENCE</scope>
</reference>
<dbReference type="PROSITE" id="PS50878">
    <property type="entry name" value="RT_POL"/>
    <property type="match status" value="1"/>
</dbReference>
<dbReference type="Pfam" id="PF00078">
    <property type="entry name" value="RVT_1"/>
    <property type="match status" value="1"/>
</dbReference>
<name>A0A2N9ISH2_FAGSY</name>
<dbReference type="Pfam" id="PF13966">
    <property type="entry name" value="zf-RVT"/>
    <property type="match status" value="1"/>
</dbReference>
<dbReference type="Gene3D" id="3.40.50.720">
    <property type="entry name" value="NAD(P)-binding Rossmann-like Domain"/>
    <property type="match status" value="1"/>
</dbReference>
<feature type="compositionally biased region" description="Basic residues" evidence="6">
    <location>
        <begin position="29"/>
        <end position="39"/>
    </location>
</feature>
<dbReference type="InterPro" id="IPR043502">
    <property type="entry name" value="DNA/RNA_pol_sf"/>
</dbReference>
<evidence type="ECO:0000313" key="8">
    <source>
        <dbReference type="EMBL" id="SPD26971.1"/>
    </source>
</evidence>
<evidence type="ECO:0000256" key="4">
    <source>
        <dbReference type="ARBA" id="ARBA00044768"/>
    </source>
</evidence>
<organism evidence="8">
    <name type="scientific">Fagus sylvatica</name>
    <name type="common">Beechnut</name>
    <dbReference type="NCBI Taxonomy" id="28930"/>
    <lineage>
        <taxon>Eukaryota</taxon>
        <taxon>Viridiplantae</taxon>
        <taxon>Streptophyta</taxon>
        <taxon>Embryophyta</taxon>
        <taxon>Tracheophyta</taxon>
        <taxon>Spermatophyta</taxon>
        <taxon>Magnoliopsida</taxon>
        <taxon>eudicotyledons</taxon>
        <taxon>Gunneridae</taxon>
        <taxon>Pentapetalae</taxon>
        <taxon>rosids</taxon>
        <taxon>fabids</taxon>
        <taxon>Fagales</taxon>
        <taxon>Fagaceae</taxon>
        <taxon>Fagus</taxon>
    </lineage>
</organism>
<accession>A0A2N9ISH2</accession>
<evidence type="ECO:0000256" key="5">
    <source>
        <dbReference type="ARBA" id="ARBA00047303"/>
    </source>
</evidence>
<comment type="catalytic activity">
    <reaction evidence="3">
        <text>ssDNA + n NTP = ssDNA/pppN(pN)n-1 hybrid + (n-1) diphosphate.</text>
        <dbReference type="EC" id="2.7.7.102"/>
    </reaction>
</comment>
<dbReference type="FunFam" id="3.40.50.720:FF:000311">
    <property type="entry name" value="Ornithine cyclodeaminase"/>
    <property type="match status" value="1"/>
</dbReference>
<protein>
    <recommendedName>
        <fullName evidence="2">DNA-directed primase/polymerase protein</fullName>
        <ecNumber evidence="4">2.7.7.102</ecNumber>
    </recommendedName>
</protein>
<feature type="region of interest" description="Disordered" evidence="6">
    <location>
        <begin position="23"/>
        <end position="68"/>
    </location>
</feature>
<dbReference type="PANTHER" id="PTHR31399:SF0">
    <property type="entry name" value="DNA-DIRECTED PRIMASE_POLYMERASE PROTEIN"/>
    <property type="match status" value="1"/>
</dbReference>
<evidence type="ECO:0000256" key="6">
    <source>
        <dbReference type="SAM" id="MobiDB-lite"/>
    </source>
</evidence>
<dbReference type="PANTHER" id="PTHR31399">
    <property type="entry name" value="DNA-DIRECTED PRIMASE / POLYMERASE PROTEIN"/>
    <property type="match status" value="1"/>
</dbReference>
<comment type="catalytic activity">
    <reaction evidence="5">
        <text>DNA(n) + a 2'-deoxyribonucleoside 5'-triphosphate = DNA(n+1) + diphosphate</text>
        <dbReference type="Rhea" id="RHEA:22508"/>
        <dbReference type="Rhea" id="RHEA-COMP:17339"/>
        <dbReference type="Rhea" id="RHEA-COMP:17340"/>
        <dbReference type="ChEBI" id="CHEBI:33019"/>
        <dbReference type="ChEBI" id="CHEBI:61560"/>
        <dbReference type="ChEBI" id="CHEBI:173112"/>
        <dbReference type="EC" id="2.7.7.7"/>
    </reaction>
    <physiologicalReaction direction="left-to-right" evidence="5">
        <dbReference type="Rhea" id="RHEA:22509"/>
    </physiologicalReaction>
</comment>
<dbReference type="GO" id="GO:0003676">
    <property type="term" value="F:nucleic acid binding"/>
    <property type="evidence" value="ECO:0007669"/>
    <property type="project" value="InterPro"/>
</dbReference>
<dbReference type="GO" id="GO:0042276">
    <property type="term" value="P:error-prone translesion synthesis"/>
    <property type="evidence" value="ECO:0007669"/>
    <property type="project" value="InterPro"/>
</dbReference>
<dbReference type="Pfam" id="PF13456">
    <property type="entry name" value="RVT_3"/>
    <property type="match status" value="1"/>
</dbReference>
<dbReference type="GO" id="GO:0016491">
    <property type="term" value="F:oxidoreductase activity"/>
    <property type="evidence" value="ECO:0007669"/>
    <property type="project" value="UniProtKB-ARBA"/>
</dbReference>
<dbReference type="GO" id="GO:0003682">
    <property type="term" value="F:chromatin binding"/>
    <property type="evidence" value="ECO:0007669"/>
    <property type="project" value="TreeGrafter"/>
</dbReference>
<dbReference type="GO" id="GO:0006264">
    <property type="term" value="P:mitochondrial DNA replication"/>
    <property type="evidence" value="ECO:0007669"/>
    <property type="project" value="TreeGrafter"/>
</dbReference>
<dbReference type="InterPro" id="IPR026960">
    <property type="entry name" value="RVT-Znf"/>
</dbReference>
<dbReference type="InterPro" id="IPR002156">
    <property type="entry name" value="RNaseH_domain"/>
</dbReference>
<dbReference type="InterPro" id="IPR036291">
    <property type="entry name" value="NAD(P)-bd_dom_sf"/>
</dbReference>
<dbReference type="GO" id="GO:0031297">
    <property type="term" value="P:replication fork processing"/>
    <property type="evidence" value="ECO:0007669"/>
    <property type="project" value="TreeGrafter"/>
</dbReference>
<dbReference type="EMBL" id="OIVN01006173">
    <property type="protein sequence ID" value="SPD26971.1"/>
    <property type="molecule type" value="Genomic_DNA"/>
</dbReference>
<dbReference type="GO" id="GO:0003887">
    <property type="term" value="F:DNA-directed DNA polymerase activity"/>
    <property type="evidence" value="ECO:0007669"/>
    <property type="project" value="UniProtKB-EC"/>
</dbReference>
<dbReference type="SUPFAM" id="SSF51735">
    <property type="entry name" value="NAD(P)-binding Rossmann-fold domains"/>
    <property type="match status" value="1"/>
</dbReference>
<dbReference type="GO" id="GO:0009411">
    <property type="term" value="P:response to UV"/>
    <property type="evidence" value="ECO:0007669"/>
    <property type="project" value="TreeGrafter"/>
</dbReference>
<evidence type="ECO:0000256" key="1">
    <source>
        <dbReference type="ARBA" id="ARBA00008903"/>
    </source>
</evidence>
<dbReference type="GO" id="GO:0005759">
    <property type="term" value="C:mitochondrial matrix"/>
    <property type="evidence" value="ECO:0007669"/>
    <property type="project" value="TreeGrafter"/>
</dbReference>
<gene>
    <name evidence="8" type="ORF">FSB_LOCUS54853</name>
</gene>
<evidence type="ECO:0000256" key="3">
    <source>
        <dbReference type="ARBA" id="ARBA00044677"/>
    </source>
</evidence>
<dbReference type="GO" id="GO:0019752">
    <property type="term" value="P:carboxylic acid metabolic process"/>
    <property type="evidence" value="ECO:0007669"/>
    <property type="project" value="UniProtKB-ARBA"/>
</dbReference>
<dbReference type="EC" id="2.7.7.102" evidence="4"/>
<dbReference type="GO" id="GO:0004523">
    <property type="term" value="F:RNA-DNA hybrid ribonuclease activity"/>
    <property type="evidence" value="ECO:0007669"/>
    <property type="project" value="InterPro"/>
</dbReference>
<evidence type="ECO:0000256" key="2">
    <source>
        <dbReference type="ARBA" id="ARBA00026139"/>
    </source>
</evidence>
<comment type="similarity">
    <text evidence="1">Belongs to the ornithine cyclodeaminase/mu-crystallin family.</text>
</comment>
<feature type="domain" description="Reverse transcriptase" evidence="7">
    <location>
        <begin position="755"/>
        <end position="1025"/>
    </location>
</feature>
<dbReference type="GO" id="GO:0005634">
    <property type="term" value="C:nucleus"/>
    <property type="evidence" value="ECO:0007669"/>
    <property type="project" value="TreeGrafter"/>
</dbReference>
<dbReference type="Pfam" id="PF02423">
    <property type="entry name" value="OCD_Mu_crystall"/>
    <property type="match status" value="1"/>
</dbReference>
<dbReference type="Pfam" id="PF03121">
    <property type="entry name" value="Herpes_UL52"/>
    <property type="match status" value="1"/>
</dbReference>
<dbReference type="InterPro" id="IPR000477">
    <property type="entry name" value="RT_dom"/>
</dbReference>
<proteinExistence type="inferred from homology"/>
<dbReference type="InterPro" id="IPR044917">
    <property type="entry name" value="PRIMPOL"/>
</dbReference>